<dbReference type="PROSITE" id="PS51126">
    <property type="entry name" value="DILUTE"/>
    <property type="match status" value="1"/>
</dbReference>
<feature type="repeat" description="ANK" evidence="1">
    <location>
        <begin position="71"/>
        <end position="103"/>
    </location>
</feature>
<proteinExistence type="predicted"/>
<sequence length="1161" mass="132203">MVSDSSEYQTLQIFHEHSILSDQNLSIPQKKAQLNKIFANAITDNNISKLVQMWRDWSPAGWIEVNKPDQDGTTPLILACCFGRLEIAKYLVDIGANINSVDSYGWSPIMWAHTNNHSQIVQFLSSKGSKTLLPNFSRNHKPHSQSPDISSHTSPFPPISSINTKPLNDRTPTPNIETQNHITSEKDKFDSILNLLQDEINSFKSIVKDKNIATEISNKKQPENIPYSINVKTRLSNSSATEISGDIHEDINDTQNDEPNDSSNILDIKNLGYSKRSTFGLNFLDNDILNGNFDGILPDQNYQLDTEYKEQIIVNDESNDIEEKSSENMEFYWNEILVHQMYVVPHSSIKKFIIYVVSSFSPDKNFANPANIYIPASTFLLASRFSIFLGDFNLFEDLTECGNTAIHNVLVSSKPSTDLYSFWISNLLLLEYYLVRDPNLVNQSKSFVSQIHEILKVCYNLLINFLANDISNTIEESLLKYVPVPELIENIVYQKNYSFKQSNFFFGLGKDQKLKRNSAYRLPPITKKVSPFEKKTQPKKSTDSLVSPTNTNKSKNRFSMFWKADANPTETQNLPKKSETNDIENKNEKMSIDRLTSDFSDDCYNELLNQHTPKSIVGILEHVVLTFKKYFVHQIISSSIVSYLIKLICSQVFNKLIDSSELCCRSRAMLIRMNLISLQEFVRSIKQCNQCNYLACIDSDALFMPIIELVQLLQVITGIKDLDGFKEMMGSFEYLNVLQIKKLVSNYYYEVNEPKINNSISKHINSASNTVMEIKKKYSEDISSKPEIRVNSTNPIAFSKRVDDCGIQKPKLAHLHEFHSVFDTDTQQISNSLNRSNVITRSSTANMNQEDVLVGNVNVVPLTKSKSNLEDKSKKRMSIYDMFSFSFANSEIPKPKTFSEGTLTTTQENHFDVDDQSETKNSISLARKKDSVLSTSSVETLSYRDLYSLESGRSSVSSNIDRDEEIEVKHRGFDDEDESVPCLFEKIGLVPPENKRLLESVNFYQDMNEDIVLREIPQIPYINVREYLEGWTTLYENSVNGVKVKEGLDPNNKNMKNNFENGETGHKCNYCVKSIDFPVTIRSRESGELGVGLISNKNEKVCDGDESPTDTLFGGEMCKNNVDLNFGLTGNQKHQDVENYSIRIEIYPIIPNTFLEKIEPS</sequence>
<dbReference type="InterPro" id="IPR036770">
    <property type="entry name" value="Ankyrin_rpt-contain_sf"/>
</dbReference>
<reference evidence="4 5" key="1">
    <citation type="journal article" date="2018" name="MBio">
        <title>Comparative Genomics Reveals the Core Gene Toolbox for the Fungus-Insect Symbiosis.</title>
        <authorList>
            <person name="Wang Y."/>
            <person name="Stata M."/>
            <person name="Wang W."/>
            <person name="Stajich J.E."/>
            <person name="White M.M."/>
            <person name="Moncalvo J.M."/>
        </authorList>
    </citation>
    <scope>NUCLEOTIDE SEQUENCE [LARGE SCALE GENOMIC DNA]</scope>
    <source>
        <strain evidence="4 5">AUS-77-4</strain>
    </source>
</reference>
<dbReference type="SUPFAM" id="SSF48403">
    <property type="entry name" value="Ankyrin repeat"/>
    <property type="match status" value="1"/>
</dbReference>
<feature type="compositionally biased region" description="Polar residues" evidence="2">
    <location>
        <begin position="543"/>
        <end position="553"/>
    </location>
</feature>
<dbReference type="InterPro" id="IPR002710">
    <property type="entry name" value="Dilute_dom"/>
</dbReference>
<dbReference type="PROSITE" id="PS50088">
    <property type="entry name" value="ANK_REPEAT"/>
    <property type="match status" value="1"/>
</dbReference>
<gene>
    <name evidence="4" type="ORF">BB559_002924</name>
</gene>
<dbReference type="Pfam" id="PF12796">
    <property type="entry name" value="Ank_2"/>
    <property type="match status" value="1"/>
</dbReference>
<name>A0A2T9YRC6_9FUNG</name>
<dbReference type="STRING" id="61424.A0A2T9YRC6"/>
<dbReference type="InterPro" id="IPR052072">
    <property type="entry name" value="Vascular_dev_regulator"/>
</dbReference>
<dbReference type="PROSITE" id="PS50297">
    <property type="entry name" value="ANK_REP_REGION"/>
    <property type="match status" value="1"/>
</dbReference>
<dbReference type="Gene3D" id="1.25.40.20">
    <property type="entry name" value="Ankyrin repeat-containing domain"/>
    <property type="match status" value="1"/>
</dbReference>
<feature type="compositionally biased region" description="Polar residues" evidence="2">
    <location>
        <begin position="144"/>
        <end position="180"/>
    </location>
</feature>
<dbReference type="EMBL" id="MBFT01000220">
    <property type="protein sequence ID" value="PVU94814.1"/>
    <property type="molecule type" value="Genomic_DNA"/>
</dbReference>
<dbReference type="OrthoDB" id="539213at2759"/>
<evidence type="ECO:0000313" key="4">
    <source>
        <dbReference type="EMBL" id="PVU94814.1"/>
    </source>
</evidence>
<dbReference type="GO" id="GO:0051020">
    <property type="term" value="F:GTPase binding"/>
    <property type="evidence" value="ECO:0007669"/>
    <property type="project" value="TreeGrafter"/>
</dbReference>
<dbReference type="PANTHER" id="PTHR16027">
    <property type="entry name" value="DILUTE DOMAIN-CONTAINING PROTEIN YPR089W"/>
    <property type="match status" value="1"/>
</dbReference>
<evidence type="ECO:0000256" key="2">
    <source>
        <dbReference type="SAM" id="MobiDB-lite"/>
    </source>
</evidence>
<dbReference type="AlphaFoldDB" id="A0A2T9YRC6"/>
<dbReference type="Proteomes" id="UP000245699">
    <property type="component" value="Unassembled WGS sequence"/>
</dbReference>
<feature type="region of interest" description="Disordered" evidence="2">
    <location>
        <begin position="531"/>
        <end position="554"/>
    </location>
</feature>
<organism evidence="4 5">
    <name type="scientific">Furculomyces boomerangus</name>
    <dbReference type="NCBI Taxonomy" id="61424"/>
    <lineage>
        <taxon>Eukaryota</taxon>
        <taxon>Fungi</taxon>
        <taxon>Fungi incertae sedis</taxon>
        <taxon>Zoopagomycota</taxon>
        <taxon>Kickxellomycotina</taxon>
        <taxon>Harpellomycetes</taxon>
        <taxon>Harpellales</taxon>
        <taxon>Harpellaceae</taxon>
        <taxon>Furculomyces</taxon>
    </lineage>
</organism>
<accession>A0A2T9YRC6</accession>
<comment type="caution">
    <text evidence="4">The sequence shown here is derived from an EMBL/GenBank/DDBJ whole genome shotgun (WGS) entry which is preliminary data.</text>
</comment>
<feature type="domain" description="Dilute" evidence="3">
    <location>
        <begin position="407"/>
        <end position="770"/>
    </location>
</feature>
<protein>
    <recommendedName>
        <fullName evidence="3">Dilute domain-containing protein</fullName>
    </recommendedName>
</protein>
<dbReference type="PANTHER" id="PTHR16027:SF6">
    <property type="entry name" value="DILUTE DOMAIN-CONTAINING PROTEIN"/>
    <property type="match status" value="1"/>
</dbReference>
<dbReference type="SMART" id="SM01132">
    <property type="entry name" value="DIL"/>
    <property type="match status" value="1"/>
</dbReference>
<evidence type="ECO:0000256" key="1">
    <source>
        <dbReference type="PROSITE-ProRule" id="PRU00023"/>
    </source>
</evidence>
<evidence type="ECO:0000259" key="3">
    <source>
        <dbReference type="PROSITE" id="PS51126"/>
    </source>
</evidence>
<keyword evidence="1" id="KW-0040">ANK repeat</keyword>
<keyword evidence="5" id="KW-1185">Reference proteome</keyword>
<dbReference type="Pfam" id="PF01843">
    <property type="entry name" value="DIL"/>
    <property type="match status" value="1"/>
</dbReference>
<dbReference type="InterPro" id="IPR002110">
    <property type="entry name" value="Ankyrin_rpt"/>
</dbReference>
<feature type="region of interest" description="Disordered" evidence="2">
    <location>
        <begin position="134"/>
        <end position="180"/>
    </location>
</feature>
<dbReference type="SMART" id="SM00248">
    <property type="entry name" value="ANK"/>
    <property type="match status" value="2"/>
</dbReference>
<feature type="compositionally biased region" description="Basic and acidic residues" evidence="2">
    <location>
        <begin position="531"/>
        <end position="542"/>
    </location>
</feature>
<evidence type="ECO:0000313" key="5">
    <source>
        <dbReference type="Proteomes" id="UP000245699"/>
    </source>
</evidence>